<dbReference type="SUPFAM" id="SSF64288">
    <property type="entry name" value="Chorismate lyase-like"/>
    <property type="match status" value="1"/>
</dbReference>
<dbReference type="InterPro" id="IPR011663">
    <property type="entry name" value="UTRA"/>
</dbReference>
<accession>A0ABP7ZHG0</accession>
<sequence length="249" mass="27214">MSHAIIDAAHREVSLDLEQRIMTGEFPPGSRLPSEEKLAQEYSTTRSRVRHALSALAESGLVSSHANAGWFVQNGRQSWGVGAMRTFSEWCASNGRAHGGRIVHRERGAATATEALKLGIRRGDQVLRYTRVRTIDDRPVMVEHSTWAPWVTHVVEGFPDDVPSVYGAMATAGVRIELGDHRIEVDAASSEDARLLGVRRSSPVLLVTRSGIVAEGLTVECSTDRYIPGLVAFDVSRSDISKAFLRGRG</sequence>
<dbReference type="InterPro" id="IPR036390">
    <property type="entry name" value="WH_DNA-bd_sf"/>
</dbReference>
<evidence type="ECO:0000313" key="5">
    <source>
        <dbReference type="EMBL" id="GAA4157786.1"/>
    </source>
</evidence>
<reference evidence="5" key="1">
    <citation type="journal article" date="2014" name="Int. J. Syst. Evol. Microbiol.">
        <title>Complete genome of a new Firmicutes species belonging to the dominant human colonic microbiota ('Ruminococcus bicirculans') reveals two chromosomes and a selective capacity to utilize plant glucans.</title>
        <authorList>
            <consortium name="NISC Comparative Sequencing Program"/>
            <person name="Wegmann U."/>
            <person name="Louis P."/>
            <person name="Goesmann A."/>
            <person name="Henrissat B."/>
            <person name="Duncan S.H."/>
            <person name="Flint H.J."/>
        </authorList>
    </citation>
    <scope>NUCLEOTIDE SEQUENCE</scope>
    <source>
        <strain evidence="5">JCM 17590</strain>
    </source>
</reference>
<dbReference type="Gene3D" id="3.40.1410.10">
    <property type="entry name" value="Chorismate lyase-like"/>
    <property type="match status" value="1"/>
</dbReference>
<dbReference type="Pfam" id="PF07702">
    <property type="entry name" value="UTRA"/>
    <property type="match status" value="1"/>
</dbReference>
<dbReference type="PANTHER" id="PTHR44846:SF16">
    <property type="entry name" value="TRANSCRIPTIONAL REGULATOR PHNF-RELATED"/>
    <property type="match status" value="1"/>
</dbReference>
<dbReference type="PANTHER" id="PTHR44846">
    <property type="entry name" value="MANNOSYL-D-GLYCERATE TRANSPORT/METABOLISM SYSTEM REPRESSOR MNGR-RELATED"/>
    <property type="match status" value="1"/>
</dbReference>
<dbReference type="Proteomes" id="UP001415169">
    <property type="component" value="Unassembled WGS sequence"/>
</dbReference>
<evidence type="ECO:0000313" key="6">
    <source>
        <dbReference type="Proteomes" id="UP001415169"/>
    </source>
</evidence>
<dbReference type="Gene3D" id="1.10.10.10">
    <property type="entry name" value="Winged helix-like DNA-binding domain superfamily/Winged helix DNA-binding domain"/>
    <property type="match status" value="1"/>
</dbReference>
<protein>
    <submittedName>
        <fullName evidence="5">GntR family transcriptional regulator</fullName>
    </submittedName>
</protein>
<organism evidence="5 6">
    <name type="scientific">Gryllotalpicola daejeonensis</name>
    <dbReference type="NCBI Taxonomy" id="993087"/>
    <lineage>
        <taxon>Bacteria</taxon>
        <taxon>Bacillati</taxon>
        <taxon>Actinomycetota</taxon>
        <taxon>Actinomycetes</taxon>
        <taxon>Micrococcales</taxon>
        <taxon>Microbacteriaceae</taxon>
        <taxon>Gryllotalpicola</taxon>
    </lineage>
</organism>
<name>A0ABP7ZHG0_9MICO</name>
<dbReference type="InterPro" id="IPR050679">
    <property type="entry name" value="Bact_HTH_transcr_reg"/>
</dbReference>
<keyword evidence="2" id="KW-0238">DNA-binding</keyword>
<gene>
    <name evidence="5" type="ORF">GCM10022286_09720</name>
</gene>
<dbReference type="EMBL" id="BAABBV010000001">
    <property type="protein sequence ID" value="GAA4157786.1"/>
    <property type="molecule type" value="Genomic_DNA"/>
</dbReference>
<dbReference type="InterPro" id="IPR028978">
    <property type="entry name" value="Chorismate_lyase_/UTRA_dom_sf"/>
</dbReference>
<dbReference type="InterPro" id="IPR000524">
    <property type="entry name" value="Tscrpt_reg_HTH_GntR"/>
</dbReference>
<keyword evidence="3" id="KW-0804">Transcription</keyword>
<dbReference type="PROSITE" id="PS50949">
    <property type="entry name" value="HTH_GNTR"/>
    <property type="match status" value="1"/>
</dbReference>
<dbReference type="SMART" id="SM00345">
    <property type="entry name" value="HTH_GNTR"/>
    <property type="match status" value="1"/>
</dbReference>
<keyword evidence="1" id="KW-0805">Transcription regulation</keyword>
<proteinExistence type="predicted"/>
<dbReference type="InterPro" id="IPR036388">
    <property type="entry name" value="WH-like_DNA-bd_sf"/>
</dbReference>
<dbReference type="PRINTS" id="PR00035">
    <property type="entry name" value="HTHGNTR"/>
</dbReference>
<evidence type="ECO:0000256" key="3">
    <source>
        <dbReference type="ARBA" id="ARBA00023163"/>
    </source>
</evidence>
<keyword evidence="6" id="KW-1185">Reference proteome</keyword>
<reference evidence="5" key="2">
    <citation type="submission" date="2023-12" db="EMBL/GenBank/DDBJ databases">
        <authorList>
            <person name="Sun Q."/>
            <person name="Inoue M."/>
        </authorList>
    </citation>
    <scope>NUCLEOTIDE SEQUENCE</scope>
    <source>
        <strain evidence="5">JCM 17590</strain>
    </source>
</reference>
<evidence type="ECO:0000256" key="2">
    <source>
        <dbReference type="ARBA" id="ARBA00023125"/>
    </source>
</evidence>
<evidence type="ECO:0000256" key="1">
    <source>
        <dbReference type="ARBA" id="ARBA00023015"/>
    </source>
</evidence>
<dbReference type="SUPFAM" id="SSF46785">
    <property type="entry name" value="Winged helix' DNA-binding domain"/>
    <property type="match status" value="1"/>
</dbReference>
<dbReference type="CDD" id="cd07377">
    <property type="entry name" value="WHTH_GntR"/>
    <property type="match status" value="1"/>
</dbReference>
<comment type="caution">
    <text evidence="5">The sequence shown here is derived from an EMBL/GenBank/DDBJ whole genome shotgun (WGS) entry which is preliminary data.</text>
</comment>
<dbReference type="RefSeq" id="WP_344790621.1">
    <property type="nucleotide sequence ID" value="NZ_BAABBV010000001.1"/>
</dbReference>
<evidence type="ECO:0000259" key="4">
    <source>
        <dbReference type="PROSITE" id="PS50949"/>
    </source>
</evidence>
<dbReference type="Pfam" id="PF00392">
    <property type="entry name" value="GntR"/>
    <property type="match status" value="1"/>
</dbReference>
<feature type="domain" description="HTH gntR-type" evidence="4">
    <location>
        <begin position="7"/>
        <end position="75"/>
    </location>
</feature>
<dbReference type="SMART" id="SM00866">
    <property type="entry name" value="UTRA"/>
    <property type="match status" value="1"/>
</dbReference>